<dbReference type="InterPro" id="IPR036600">
    <property type="entry name" value="PAH_sf"/>
</dbReference>
<feature type="region of interest" description="Disordered" evidence="5">
    <location>
        <begin position="155"/>
        <end position="196"/>
    </location>
</feature>
<evidence type="ECO:0000256" key="4">
    <source>
        <dbReference type="PROSITE-ProRule" id="PRU00810"/>
    </source>
</evidence>
<reference evidence="6" key="1">
    <citation type="submission" date="2020-06" db="EMBL/GenBank/DDBJ databases">
        <authorList>
            <person name="Li T."/>
            <person name="Hu X."/>
            <person name="Zhang T."/>
            <person name="Song X."/>
            <person name="Zhang H."/>
            <person name="Dai N."/>
            <person name="Sheng W."/>
            <person name="Hou X."/>
            <person name="Wei L."/>
        </authorList>
    </citation>
    <scope>NUCLEOTIDE SEQUENCE</scope>
    <source>
        <strain evidence="6">3651</strain>
        <tissue evidence="6">Leaf</tissue>
    </source>
</reference>
<dbReference type="PANTHER" id="PTHR12346:SF0">
    <property type="entry name" value="SIN3A, ISOFORM G"/>
    <property type="match status" value="1"/>
</dbReference>
<dbReference type="Gene3D" id="1.20.1160.11">
    <property type="entry name" value="Paired amphipathic helix"/>
    <property type="match status" value="1"/>
</dbReference>
<comment type="caution">
    <text evidence="6">The sequence shown here is derived from an EMBL/GenBank/DDBJ whole genome shotgun (WGS) entry which is preliminary data.</text>
</comment>
<dbReference type="SUPFAM" id="SSF47762">
    <property type="entry name" value="PAH2 domain"/>
    <property type="match status" value="1"/>
</dbReference>
<evidence type="ECO:0000313" key="6">
    <source>
        <dbReference type="EMBL" id="KAK4429910.1"/>
    </source>
</evidence>
<keyword evidence="7" id="KW-1185">Reference proteome</keyword>
<comment type="subcellular location">
    <subcellularLocation>
        <location evidence="1 4">Nucleus</location>
    </subcellularLocation>
</comment>
<dbReference type="GO" id="GO:0000118">
    <property type="term" value="C:histone deacetylase complex"/>
    <property type="evidence" value="ECO:0007669"/>
    <property type="project" value="TreeGrafter"/>
</dbReference>
<sequence>MKRSRDDAFVSSQLKRPAISPLVEPSGQAQMSTASSAQRLTTTDALSYLKTVKEIFQDKRDKYDDFLEVMKDFKAQRKDNKSITEVYQEVSVLFQEHADLLVEFTHFLPDTSGAASIQYAQPEASHDKRQGQHIKLSKKPAVSYAVRDQYINHHGSEQWNHVEKEKEKREDKENNEWERDDSLDHKRKSARRDDSVTDLFHRGMQDPESAFLEKVKERLPDPEINKKISDCVRPYKSKFVTAAQFRTLYPIPSASRRTKIGAKVLNDHWVSVYFRK</sequence>
<feature type="region of interest" description="Disordered" evidence="5">
    <location>
        <begin position="1"/>
        <end position="38"/>
    </location>
</feature>
<keyword evidence="2" id="KW-0678">Repressor</keyword>
<gene>
    <name evidence="6" type="ORF">Salat_1291700</name>
</gene>
<feature type="compositionally biased region" description="Basic and acidic residues" evidence="5">
    <location>
        <begin position="155"/>
        <end position="184"/>
    </location>
</feature>
<dbReference type="Proteomes" id="UP001293254">
    <property type="component" value="Unassembled WGS sequence"/>
</dbReference>
<dbReference type="EMBL" id="JACGWO010000004">
    <property type="protein sequence ID" value="KAK4429910.1"/>
    <property type="molecule type" value="Genomic_DNA"/>
</dbReference>
<feature type="compositionally biased region" description="Polar residues" evidence="5">
    <location>
        <begin position="27"/>
        <end position="38"/>
    </location>
</feature>
<organism evidence="6 7">
    <name type="scientific">Sesamum alatum</name>
    <dbReference type="NCBI Taxonomy" id="300844"/>
    <lineage>
        <taxon>Eukaryota</taxon>
        <taxon>Viridiplantae</taxon>
        <taxon>Streptophyta</taxon>
        <taxon>Embryophyta</taxon>
        <taxon>Tracheophyta</taxon>
        <taxon>Spermatophyta</taxon>
        <taxon>Magnoliopsida</taxon>
        <taxon>eudicotyledons</taxon>
        <taxon>Gunneridae</taxon>
        <taxon>Pentapetalae</taxon>
        <taxon>asterids</taxon>
        <taxon>lamiids</taxon>
        <taxon>Lamiales</taxon>
        <taxon>Pedaliaceae</taxon>
        <taxon>Sesamum</taxon>
    </lineage>
</organism>
<dbReference type="PROSITE" id="PS51477">
    <property type="entry name" value="PAH"/>
    <property type="match status" value="1"/>
</dbReference>
<accession>A0AAE1YGK8</accession>
<reference evidence="6" key="2">
    <citation type="journal article" date="2024" name="Plant">
        <title>Genomic evolution and insights into agronomic trait innovations of Sesamum species.</title>
        <authorList>
            <person name="Miao H."/>
            <person name="Wang L."/>
            <person name="Qu L."/>
            <person name="Liu H."/>
            <person name="Sun Y."/>
            <person name="Le M."/>
            <person name="Wang Q."/>
            <person name="Wei S."/>
            <person name="Zheng Y."/>
            <person name="Lin W."/>
            <person name="Duan Y."/>
            <person name="Cao H."/>
            <person name="Xiong S."/>
            <person name="Wang X."/>
            <person name="Wei L."/>
            <person name="Li C."/>
            <person name="Ma Q."/>
            <person name="Ju M."/>
            <person name="Zhao R."/>
            <person name="Li G."/>
            <person name="Mu C."/>
            <person name="Tian Q."/>
            <person name="Mei H."/>
            <person name="Zhang T."/>
            <person name="Gao T."/>
            <person name="Zhang H."/>
        </authorList>
    </citation>
    <scope>NUCLEOTIDE SEQUENCE</scope>
    <source>
        <strain evidence="6">3651</strain>
    </source>
</reference>
<dbReference type="AlphaFoldDB" id="A0AAE1YGK8"/>
<evidence type="ECO:0000256" key="2">
    <source>
        <dbReference type="ARBA" id="ARBA00022491"/>
    </source>
</evidence>
<proteinExistence type="predicted"/>
<evidence type="ECO:0000256" key="1">
    <source>
        <dbReference type="ARBA" id="ARBA00004123"/>
    </source>
</evidence>
<keyword evidence="3 4" id="KW-0539">Nucleus</keyword>
<feature type="region of interest" description="Disordered" evidence="5">
    <location>
        <begin position="119"/>
        <end position="138"/>
    </location>
</feature>
<dbReference type="InterPro" id="IPR039774">
    <property type="entry name" value="Sin3-like"/>
</dbReference>
<dbReference type="GO" id="GO:0003714">
    <property type="term" value="F:transcription corepressor activity"/>
    <property type="evidence" value="ECO:0007669"/>
    <property type="project" value="InterPro"/>
</dbReference>
<evidence type="ECO:0000313" key="7">
    <source>
        <dbReference type="Proteomes" id="UP001293254"/>
    </source>
</evidence>
<evidence type="ECO:0000256" key="5">
    <source>
        <dbReference type="SAM" id="MobiDB-lite"/>
    </source>
</evidence>
<dbReference type="InterPro" id="IPR003822">
    <property type="entry name" value="PAH"/>
</dbReference>
<dbReference type="FunFam" id="1.20.1160.11:FF:000001">
    <property type="entry name" value="Paired amphipathic helix protein Sin3"/>
    <property type="match status" value="1"/>
</dbReference>
<dbReference type="Pfam" id="PF02671">
    <property type="entry name" value="PAH"/>
    <property type="match status" value="1"/>
</dbReference>
<dbReference type="GO" id="GO:0000122">
    <property type="term" value="P:negative regulation of transcription by RNA polymerase II"/>
    <property type="evidence" value="ECO:0007669"/>
    <property type="project" value="TreeGrafter"/>
</dbReference>
<protein>
    <submittedName>
        <fullName evidence="6">Paired amphipathic helix protein Sin3-like 4</fullName>
    </submittedName>
</protein>
<evidence type="ECO:0000256" key="3">
    <source>
        <dbReference type="ARBA" id="ARBA00023242"/>
    </source>
</evidence>
<dbReference type="PANTHER" id="PTHR12346">
    <property type="entry name" value="SIN3B-RELATED"/>
    <property type="match status" value="1"/>
</dbReference>
<name>A0AAE1YGK8_9LAMI</name>
<dbReference type="GO" id="GO:0000785">
    <property type="term" value="C:chromatin"/>
    <property type="evidence" value="ECO:0007669"/>
    <property type="project" value="TreeGrafter"/>
</dbReference>